<organism evidence="8 9">
    <name type="scientific">Lithocarpus litseifolius</name>
    <dbReference type="NCBI Taxonomy" id="425828"/>
    <lineage>
        <taxon>Eukaryota</taxon>
        <taxon>Viridiplantae</taxon>
        <taxon>Streptophyta</taxon>
        <taxon>Embryophyta</taxon>
        <taxon>Tracheophyta</taxon>
        <taxon>Spermatophyta</taxon>
        <taxon>Magnoliopsida</taxon>
        <taxon>eudicotyledons</taxon>
        <taxon>Gunneridae</taxon>
        <taxon>Pentapetalae</taxon>
        <taxon>rosids</taxon>
        <taxon>fabids</taxon>
        <taxon>Fagales</taxon>
        <taxon>Fagaceae</taxon>
        <taxon>Lithocarpus</taxon>
    </lineage>
</organism>
<feature type="compositionally biased region" description="Polar residues" evidence="6">
    <location>
        <begin position="376"/>
        <end position="389"/>
    </location>
</feature>
<feature type="region of interest" description="Disordered" evidence="6">
    <location>
        <begin position="518"/>
        <end position="556"/>
    </location>
</feature>
<reference evidence="8 9" key="1">
    <citation type="submission" date="2024-01" db="EMBL/GenBank/DDBJ databases">
        <title>A telomere-to-telomere, gap-free genome of sweet tea (Lithocarpus litseifolius).</title>
        <authorList>
            <person name="Zhou J."/>
        </authorList>
    </citation>
    <scope>NUCLEOTIDE SEQUENCE [LARGE SCALE GENOMIC DNA]</scope>
    <source>
        <strain evidence="8">Zhou-2022a</strain>
        <tissue evidence="8">Leaf</tissue>
    </source>
</reference>
<dbReference type="InterPro" id="IPR016177">
    <property type="entry name" value="DNA-bd_dom_sf"/>
</dbReference>
<keyword evidence="5" id="KW-0539">Nucleus</keyword>
<feature type="compositionally biased region" description="Basic residues" evidence="6">
    <location>
        <begin position="302"/>
        <end position="316"/>
    </location>
</feature>
<feature type="compositionally biased region" description="Polar residues" evidence="6">
    <location>
        <begin position="528"/>
        <end position="538"/>
    </location>
</feature>
<feature type="compositionally biased region" description="Low complexity" evidence="6">
    <location>
        <begin position="324"/>
        <end position="335"/>
    </location>
</feature>
<dbReference type="PANTHER" id="PTHR34067">
    <property type="entry name" value="OS04G0193200 PROTEIN"/>
    <property type="match status" value="1"/>
</dbReference>
<comment type="caution">
    <text evidence="8">The sequence shown here is derived from an EMBL/GenBank/DDBJ whole genome shotgun (WGS) entry which is preliminary data.</text>
</comment>
<comment type="subcellular location">
    <subcellularLocation>
        <location evidence="1">Nucleus</location>
    </subcellularLocation>
</comment>
<feature type="domain" description="MBD" evidence="7">
    <location>
        <begin position="63"/>
        <end position="132"/>
    </location>
</feature>
<evidence type="ECO:0000259" key="7">
    <source>
        <dbReference type="PROSITE" id="PS50982"/>
    </source>
</evidence>
<sequence length="888" mass="98198">MTIHLSRPLTFSHFTISLTLPTHFHEPEKTSNHSLTFPSKILIVGENPQIPLNFSPEALYSGVMVARNSSDWLPSGWTVDLKVQKSGREIRSYKNLETGQKFFSKEDVLNYIKSRRSDSGKPQPTNRRIERHSKVSSKTIVVKTNEHPDWLPNDWNVEVRTRHSGSKIGAKYKCYIDPLAGCRFYSKPEVLRYLKTIKHKTSTSKKRKTDNGMSSVAVEKHKVEDLPRGWIKEIKIKKNAHGIRRDPYYTDPKSGYVFRSKKDVLRYLESGEISRHALKPKKSCINNAELINSEISPSSAAKRQKLNHPATRRRLFAGKGSAALSLKGKGTSALSKKGKGSSDKSSLEAAEGKSTKRGQGNKVSAEQGDAFAPRTQIVQDKNLIGNTNEFAEIKENSNPGRSALPKVNGSQRKGQPESLPAKSEPVLTPADALQEKNGFENVKEKRSTRKNQINSSKSRKKKEFNLPFRSSKRLAGLEPEQIVNSVASQQTFQVSSRNFGESGTSPDTCLATNSLSNEASQRFKDEQGTMNAPQSSLDMNDGLHGEPSDKSKVPHKKNQAANIEQLEMLETEKGNEEKLEEQQRCLVENSWSDPCLEFAIKTLTGALPLESTSNDGHVLMPSADITQIENSLEGGIKKSSNRKTQVNLKKSMNKKELNLPCQSSKRVAGFELEIMADTISSEQALQNTGRETCESEATVPLVLADGASQQLEAGLHMEFAHHASTIIDTPLLGDSSNKSEKPPAVEVQVVPEEQLQLPETEIMPEPQELPFPFSDSWSDPCLEFAFKTLTGAIPVEDNLAQGYFQEELDISHTRRDSGLALPDFGSNNFFQNDITSHFDLPEKSETGHQPSMSSSLSPPGTVSLPSCSGIGSQPCLEGNKDLHGKVNS</sequence>
<feature type="compositionally biased region" description="Basic and acidic residues" evidence="6">
    <location>
        <begin position="878"/>
        <end position="888"/>
    </location>
</feature>
<dbReference type="CDD" id="cd00122">
    <property type="entry name" value="MBD"/>
    <property type="match status" value="1"/>
</dbReference>
<dbReference type="Proteomes" id="UP001459277">
    <property type="component" value="Unassembled WGS sequence"/>
</dbReference>
<evidence type="ECO:0000313" key="9">
    <source>
        <dbReference type="Proteomes" id="UP001459277"/>
    </source>
</evidence>
<keyword evidence="9" id="KW-1185">Reference proteome</keyword>
<dbReference type="Pfam" id="PF01429">
    <property type="entry name" value="MBD"/>
    <property type="match status" value="2"/>
</dbReference>
<feature type="compositionally biased region" description="Basic and acidic residues" evidence="6">
    <location>
        <begin position="340"/>
        <end position="354"/>
    </location>
</feature>
<keyword evidence="3" id="KW-0238">DNA-binding</keyword>
<dbReference type="SUPFAM" id="SSF54171">
    <property type="entry name" value="DNA-binding domain"/>
    <property type="match status" value="3"/>
</dbReference>
<evidence type="ECO:0000256" key="6">
    <source>
        <dbReference type="SAM" id="MobiDB-lite"/>
    </source>
</evidence>
<feature type="domain" description="MBD" evidence="7">
    <location>
        <begin position="141"/>
        <end position="214"/>
    </location>
</feature>
<name>A0AAW2BGL8_9ROSI</name>
<dbReference type="Gene3D" id="3.30.890.10">
    <property type="entry name" value="Methyl-cpg-binding Protein 2, Chain A"/>
    <property type="match status" value="3"/>
</dbReference>
<protein>
    <recommendedName>
        <fullName evidence="7">MBD domain-containing protein</fullName>
    </recommendedName>
</protein>
<dbReference type="EMBL" id="JAZDWU010000012">
    <property type="protein sequence ID" value="KAK9984416.1"/>
    <property type="molecule type" value="Genomic_DNA"/>
</dbReference>
<dbReference type="AlphaFoldDB" id="A0AAW2BGL8"/>
<feature type="compositionally biased region" description="Basic and acidic residues" evidence="6">
    <location>
        <begin position="541"/>
        <end position="552"/>
    </location>
</feature>
<gene>
    <name evidence="8" type="ORF">SO802_033941</name>
</gene>
<accession>A0AAW2BGL8</accession>
<feature type="region of interest" description="Disordered" evidence="6">
    <location>
        <begin position="114"/>
        <end position="136"/>
    </location>
</feature>
<evidence type="ECO:0000256" key="5">
    <source>
        <dbReference type="ARBA" id="ARBA00023242"/>
    </source>
</evidence>
<evidence type="ECO:0000256" key="4">
    <source>
        <dbReference type="ARBA" id="ARBA00023163"/>
    </source>
</evidence>
<dbReference type="InterPro" id="IPR038945">
    <property type="entry name" value="MBD13-like"/>
</dbReference>
<evidence type="ECO:0000256" key="3">
    <source>
        <dbReference type="ARBA" id="ARBA00023125"/>
    </source>
</evidence>
<dbReference type="InterPro" id="IPR001739">
    <property type="entry name" value="Methyl_CpG_DNA-bd"/>
</dbReference>
<feature type="region of interest" description="Disordered" evidence="6">
    <location>
        <begin position="839"/>
        <end position="888"/>
    </location>
</feature>
<keyword evidence="4" id="KW-0804">Transcription</keyword>
<evidence type="ECO:0000313" key="8">
    <source>
        <dbReference type="EMBL" id="KAK9984416.1"/>
    </source>
</evidence>
<feature type="compositionally biased region" description="Polar residues" evidence="6">
    <location>
        <begin position="847"/>
        <end position="871"/>
    </location>
</feature>
<feature type="region of interest" description="Disordered" evidence="6">
    <location>
        <begin position="296"/>
        <end position="472"/>
    </location>
</feature>
<proteinExistence type="predicted"/>
<evidence type="ECO:0000256" key="2">
    <source>
        <dbReference type="ARBA" id="ARBA00023015"/>
    </source>
</evidence>
<dbReference type="GO" id="GO:0005634">
    <property type="term" value="C:nucleus"/>
    <property type="evidence" value="ECO:0007669"/>
    <property type="project" value="UniProtKB-SubCell"/>
</dbReference>
<dbReference type="GO" id="GO:0003677">
    <property type="term" value="F:DNA binding"/>
    <property type="evidence" value="ECO:0007669"/>
    <property type="project" value="UniProtKB-KW"/>
</dbReference>
<dbReference type="PROSITE" id="PS50982">
    <property type="entry name" value="MBD"/>
    <property type="match status" value="3"/>
</dbReference>
<evidence type="ECO:0000256" key="1">
    <source>
        <dbReference type="ARBA" id="ARBA00004123"/>
    </source>
</evidence>
<feature type="compositionally biased region" description="Basic and acidic residues" evidence="6">
    <location>
        <begin position="433"/>
        <end position="445"/>
    </location>
</feature>
<dbReference type="PANTHER" id="PTHR34067:SF20">
    <property type="entry name" value="OS08G0206700 PROTEIN"/>
    <property type="match status" value="1"/>
</dbReference>
<feature type="domain" description="MBD" evidence="7">
    <location>
        <begin position="216"/>
        <end position="283"/>
    </location>
</feature>
<keyword evidence="2" id="KW-0805">Transcription regulation</keyword>